<dbReference type="InterPro" id="IPR003395">
    <property type="entry name" value="RecF/RecN/SMC_N"/>
</dbReference>
<dbReference type="AlphaFoldDB" id="A0A4Y2U3A5"/>
<accession>A0A4Y2U3A5</accession>
<evidence type="ECO:0000313" key="6">
    <source>
        <dbReference type="EMBL" id="GBO06541.1"/>
    </source>
</evidence>
<dbReference type="EMBL" id="BGPR01032836">
    <property type="protein sequence ID" value="GBO06541.1"/>
    <property type="molecule type" value="Genomic_DNA"/>
</dbReference>
<evidence type="ECO:0000313" key="7">
    <source>
        <dbReference type="Proteomes" id="UP000499080"/>
    </source>
</evidence>
<dbReference type="GO" id="GO:0000796">
    <property type="term" value="C:condensin complex"/>
    <property type="evidence" value="ECO:0007669"/>
    <property type="project" value="TreeGrafter"/>
</dbReference>
<dbReference type="Proteomes" id="UP000499080">
    <property type="component" value="Unassembled WGS sequence"/>
</dbReference>
<keyword evidence="7" id="KW-1185">Reference proteome</keyword>
<dbReference type="GO" id="GO:0005524">
    <property type="term" value="F:ATP binding"/>
    <property type="evidence" value="ECO:0007669"/>
    <property type="project" value="UniProtKB-KW"/>
</dbReference>
<keyword evidence="2" id="KW-0547">Nucleotide-binding</keyword>
<gene>
    <name evidence="6" type="primary">Smc4</name>
    <name evidence="6" type="ORF">AVEN_272928_1</name>
</gene>
<dbReference type="PANTHER" id="PTHR18937:SF172">
    <property type="entry name" value="STRUCTURAL MAINTENANCE OF CHROMOSOMES PROTEIN"/>
    <property type="match status" value="1"/>
</dbReference>
<protein>
    <submittedName>
        <fullName evidence="6">Structural maintenance of chromosomes protein 4</fullName>
    </submittedName>
</protein>
<name>A0A4Y2U3A5_ARAVE</name>
<keyword evidence="3" id="KW-0067">ATP-binding</keyword>
<comment type="caution">
    <text evidence="6">The sequence shown here is derived from an EMBL/GenBank/DDBJ whole genome shotgun (WGS) entry which is preliminary data.</text>
</comment>
<evidence type="ECO:0000256" key="1">
    <source>
        <dbReference type="ARBA" id="ARBA00004123"/>
    </source>
</evidence>
<evidence type="ECO:0000259" key="5">
    <source>
        <dbReference type="Pfam" id="PF02463"/>
    </source>
</evidence>
<evidence type="ECO:0000256" key="3">
    <source>
        <dbReference type="ARBA" id="ARBA00022840"/>
    </source>
</evidence>
<evidence type="ECO:0000256" key="2">
    <source>
        <dbReference type="ARBA" id="ARBA00022741"/>
    </source>
</evidence>
<dbReference type="Gene3D" id="3.40.50.300">
    <property type="entry name" value="P-loop containing nucleotide triphosphate hydrolases"/>
    <property type="match status" value="1"/>
</dbReference>
<dbReference type="SUPFAM" id="SSF52540">
    <property type="entry name" value="P-loop containing nucleoside triphosphate hydrolases"/>
    <property type="match status" value="1"/>
</dbReference>
<keyword evidence="4" id="KW-0539">Nucleus</keyword>
<reference evidence="6 7" key="1">
    <citation type="journal article" date="2019" name="Sci. Rep.">
        <title>Orb-weaving spider Araneus ventricosus genome elucidates the spidroin gene catalogue.</title>
        <authorList>
            <person name="Kono N."/>
            <person name="Nakamura H."/>
            <person name="Ohtoshi R."/>
            <person name="Moran D.A.P."/>
            <person name="Shinohara A."/>
            <person name="Yoshida Y."/>
            <person name="Fujiwara M."/>
            <person name="Mori M."/>
            <person name="Tomita M."/>
            <person name="Arakawa K."/>
        </authorList>
    </citation>
    <scope>NUCLEOTIDE SEQUENCE [LARGE SCALE GENOMIC DNA]</scope>
</reference>
<dbReference type="OrthoDB" id="5575062at2759"/>
<sequence>MSARRRLSLSELGFEKDTDGTYRFDGIAIPPLVDPLKEKNDNVNSRLIITHLTVKNFKSYAGEQNIGPFDKNFTAVVGPNGSGKSNVIDALMFVFGQKAKNIRAKKINALIHKSSKYPNLTSSTVAVHFAMIEETKEGEETKSTIQKGSRFTLSRTVLIDSSSYYEMDGRRMQYKDVRNVLKKFKIDMDYTRFLIMQGEIESISLMKPKGITENETGMLEYIEDIIGSNRLIEPIEHFKKLLAEKKEEEAEKESFRSRDCGSACLVGYVDEY</sequence>
<evidence type="ECO:0000256" key="4">
    <source>
        <dbReference type="ARBA" id="ARBA00023242"/>
    </source>
</evidence>
<proteinExistence type="predicted"/>
<comment type="subcellular location">
    <subcellularLocation>
        <location evidence="1">Nucleus</location>
    </subcellularLocation>
</comment>
<dbReference type="GO" id="GO:0005634">
    <property type="term" value="C:nucleus"/>
    <property type="evidence" value="ECO:0007669"/>
    <property type="project" value="UniProtKB-SubCell"/>
</dbReference>
<dbReference type="InterPro" id="IPR027417">
    <property type="entry name" value="P-loop_NTPase"/>
</dbReference>
<dbReference type="GO" id="GO:0007076">
    <property type="term" value="P:mitotic chromosome condensation"/>
    <property type="evidence" value="ECO:0007669"/>
    <property type="project" value="TreeGrafter"/>
</dbReference>
<dbReference type="PANTHER" id="PTHR18937">
    <property type="entry name" value="STRUCTURAL MAINTENANCE OF CHROMOSOMES SMC FAMILY MEMBER"/>
    <property type="match status" value="1"/>
</dbReference>
<organism evidence="6 7">
    <name type="scientific">Araneus ventricosus</name>
    <name type="common">Orbweaver spider</name>
    <name type="synonym">Epeira ventricosa</name>
    <dbReference type="NCBI Taxonomy" id="182803"/>
    <lineage>
        <taxon>Eukaryota</taxon>
        <taxon>Metazoa</taxon>
        <taxon>Ecdysozoa</taxon>
        <taxon>Arthropoda</taxon>
        <taxon>Chelicerata</taxon>
        <taxon>Arachnida</taxon>
        <taxon>Araneae</taxon>
        <taxon>Araneomorphae</taxon>
        <taxon>Entelegynae</taxon>
        <taxon>Araneoidea</taxon>
        <taxon>Araneidae</taxon>
        <taxon>Araneus</taxon>
    </lineage>
</organism>
<feature type="domain" description="RecF/RecN/SMC N-terminal" evidence="5">
    <location>
        <begin position="49"/>
        <end position="189"/>
    </location>
</feature>
<dbReference type="Pfam" id="PF02463">
    <property type="entry name" value="SMC_N"/>
    <property type="match status" value="1"/>
</dbReference>